<dbReference type="SMART" id="SM00065">
    <property type="entry name" value="GAF"/>
    <property type="match status" value="1"/>
</dbReference>
<keyword evidence="3" id="KW-0597">Phosphoprotein</keyword>
<dbReference type="GO" id="GO:0004673">
    <property type="term" value="F:protein histidine kinase activity"/>
    <property type="evidence" value="ECO:0007669"/>
    <property type="project" value="UniProtKB-EC"/>
</dbReference>
<dbReference type="SMART" id="SM00911">
    <property type="entry name" value="HWE_HK"/>
    <property type="match status" value="1"/>
</dbReference>
<dbReference type="PANTHER" id="PTHR41523:SF8">
    <property type="entry name" value="ETHYLENE RESPONSE SENSOR PROTEIN"/>
    <property type="match status" value="1"/>
</dbReference>
<evidence type="ECO:0000256" key="6">
    <source>
        <dbReference type="ARBA" id="ARBA00022777"/>
    </source>
</evidence>
<proteinExistence type="predicted"/>
<keyword evidence="6" id="KW-0418">Kinase</keyword>
<feature type="domain" description="GAF" evidence="9">
    <location>
        <begin position="31"/>
        <end position="173"/>
    </location>
</feature>
<dbReference type="Pfam" id="PF07536">
    <property type="entry name" value="HWE_HK"/>
    <property type="match status" value="1"/>
</dbReference>
<evidence type="ECO:0000256" key="7">
    <source>
        <dbReference type="ARBA" id="ARBA00022840"/>
    </source>
</evidence>
<dbReference type="EC" id="2.7.13.3" evidence="2"/>
<dbReference type="GO" id="GO:0005524">
    <property type="term" value="F:ATP binding"/>
    <property type="evidence" value="ECO:0007669"/>
    <property type="project" value="UniProtKB-KW"/>
</dbReference>
<keyword evidence="8" id="KW-0175">Coiled coil</keyword>
<dbReference type="Gene3D" id="3.30.450.40">
    <property type="match status" value="1"/>
</dbReference>
<organism evidence="11 12">
    <name type="scientific">Alsobacter soli</name>
    <dbReference type="NCBI Taxonomy" id="2109933"/>
    <lineage>
        <taxon>Bacteria</taxon>
        <taxon>Pseudomonadati</taxon>
        <taxon>Pseudomonadota</taxon>
        <taxon>Alphaproteobacteria</taxon>
        <taxon>Hyphomicrobiales</taxon>
        <taxon>Alsobacteraceae</taxon>
        <taxon>Alsobacter</taxon>
    </lineage>
</organism>
<sequence>MAEEQSRVGKTRMSGSKALVGALERLALAPDLDAVTEILRSTCRQVVGADGIAVVMRDEDRCVYLEEDAVGPLWKGQSFLMEACVSGWAMLNRRTVVIPDVAVDERVPQEFYRGRFVRSLAIAPVRPDDPIGALGAYWARPRKPSAREIGALETLARAAGLAIDKQRLLNELSRALTEAALARDELRQRLRNAMAALGALATSELPAEHAHQLNARIAAIARAQELQQTSAGNVNIGALAEAELGAYEPGSSGRVALSGHPILVPPRQAAAVGIILNELAAESLQRGALSTPEGRLQLEWEVDGDHIVLEWRETTGGGSVAPDPSGQVGGFIDRVVQSELGGRINRTVAPNGFTCSLEFPAQ</sequence>
<evidence type="ECO:0000256" key="4">
    <source>
        <dbReference type="ARBA" id="ARBA00022679"/>
    </source>
</evidence>
<keyword evidence="5" id="KW-0547">Nucleotide-binding</keyword>
<evidence type="ECO:0000256" key="3">
    <source>
        <dbReference type="ARBA" id="ARBA00022553"/>
    </source>
</evidence>
<reference evidence="12" key="1">
    <citation type="submission" date="2018-03" db="EMBL/GenBank/DDBJ databases">
        <authorList>
            <person name="Sun L."/>
            <person name="Liu H."/>
            <person name="Chen W."/>
            <person name="Huang K."/>
            <person name="Liu W."/>
            <person name="Gao X."/>
        </authorList>
    </citation>
    <scope>NUCLEOTIDE SEQUENCE [LARGE SCALE GENOMIC DNA]</scope>
    <source>
        <strain evidence="12">SH9</strain>
    </source>
</reference>
<evidence type="ECO:0000256" key="2">
    <source>
        <dbReference type="ARBA" id="ARBA00012438"/>
    </source>
</evidence>
<protein>
    <recommendedName>
        <fullName evidence="2">histidine kinase</fullName>
        <ecNumber evidence="2">2.7.13.3</ecNumber>
    </recommendedName>
</protein>
<dbReference type="InterPro" id="IPR029016">
    <property type="entry name" value="GAF-like_dom_sf"/>
</dbReference>
<name>A0A2T1HW91_9HYPH</name>
<dbReference type="InterPro" id="IPR011102">
    <property type="entry name" value="Sig_transdc_His_kinase_HWE"/>
</dbReference>
<evidence type="ECO:0000256" key="5">
    <source>
        <dbReference type="ARBA" id="ARBA00022741"/>
    </source>
</evidence>
<feature type="coiled-coil region" evidence="8">
    <location>
        <begin position="165"/>
        <end position="196"/>
    </location>
</feature>
<dbReference type="PANTHER" id="PTHR41523">
    <property type="entry name" value="TWO-COMPONENT SYSTEM SENSOR PROTEIN"/>
    <property type="match status" value="1"/>
</dbReference>
<gene>
    <name evidence="11" type="ORF">SLNSH_06070</name>
</gene>
<comment type="caution">
    <text evidence="11">The sequence shown here is derived from an EMBL/GenBank/DDBJ whole genome shotgun (WGS) entry which is preliminary data.</text>
</comment>
<keyword evidence="4" id="KW-0808">Transferase</keyword>
<dbReference type="EMBL" id="PVZS01000005">
    <property type="protein sequence ID" value="PSC05941.1"/>
    <property type="molecule type" value="Genomic_DNA"/>
</dbReference>
<evidence type="ECO:0000313" key="11">
    <source>
        <dbReference type="EMBL" id="PSC05941.1"/>
    </source>
</evidence>
<dbReference type="Proteomes" id="UP000239772">
    <property type="component" value="Unassembled WGS sequence"/>
</dbReference>
<feature type="domain" description="Signal transduction histidine kinase HWE region" evidence="10">
    <location>
        <begin position="185"/>
        <end position="261"/>
    </location>
</feature>
<evidence type="ECO:0000259" key="10">
    <source>
        <dbReference type="SMART" id="SM00911"/>
    </source>
</evidence>
<accession>A0A2T1HW91</accession>
<dbReference type="InterPro" id="IPR003018">
    <property type="entry name" value="GAF"/>
</dbReference>
<keyword evidence="12" id="KW-1185">Reference proteome</keyword>
<dbReference type="AlphaFoldDB" id="A0A2T1HW91"/>
<keyword evidence="7" id="KW-0067">ATP-binding</keyword>
<dbReference type="SUPFAM" id="SSF55781">
    <property type="entry name" value="GAF domain-like"/>
    <property type="match status" value="1"/>
</dbReference>
<evidence type="ECO:0000256" key="8">
    <source>
        <dbReference type="SAM" id="Coils"/>
    </source>
</evidence>
<evidence type="ECO:0000256" key="1">
    <source>
        <dbReference type="ARBA" id="ARBA00000085"/>
    </source>
</evidence>
<evidence type="ECO:0000313" key="12">
    <source>
        <dbReference type="Proteomes" id="UP000239772"/>
    </source>
</evidence>
<dbReference type="Pfam" id="PF13185">
    <property type="entry name" value="GAF_2"/>
    <property type="match status" value="1"/>
</dbReference>
<evidence type="ECO:0000259" key="9">
    <source>
        <dbReference type="SMART" id="SM00065"/>
    </source>
</evidence>
<comment type="catalytic activity">
    <reaction evidence="1">
        <text>ATP + protein L-histidine = ADP + protein N-phospho-L-histidine.</text>
        <dbReference type="EC" id="2.7.13.3"/>
    </reaction>
</comment>